<dbReference type="InterPro" id="IPR013216">
    <property type="entry name" value="Methyltransf_11"/>
</dbReference>
<proteinExistence type="predicted"/>
<dbReference type="Proteomes" id="UP001320831">
    <property type="component" value="Unassembled WGS sequence"/>
</dbReference>
<evidence type="ECO:0000256" key="2">
    <source>
        <dbReference type="ARBA" id="ARBA00022679"/>
    </source>
</evidence>
<reference evidence="5 6" key="1">
    <citation type="submission" date="2022-09" db="EMBL/GenBank/DDBJ databases">
        <title>Chelativorans salina sp. nov., a novel slightly halophilic bacterium isolated from a saline lake sediment enrichment.</title>
        <authorList>
            <person name="Gao L."/>
            <person name="Fang B.-Z."/>
            <person name="Li W.-J."/>
        </authorList>
    </citation>
    <scope>NUCLEOTIDE SEQUENCE [LARGE SCALE GENOMIC DNA]</scope>
    <source>
        <strain evidence="5 6">EGI FJ00035</strain>
    </source>
</reference>
<feature type="domain" description="Methyltransferase type 11" evidence="4">
    <location>
        <begin position="68"/>
        <end position="137"/>
    </location>
</feature>
<dbReference type="InterPro" id="IPR029063">
    <property type="entry name" value="SAM-dependent_MTases_sf"/>
</dbReference>
<accession>A0ABT2LT02</accession>
<organism evidence="5 6">
    <name type="scientific">Chelativorans salis</name>
    <dbReference type="NCBI Taxonomy" id="2978478"/>
    <lineage>
        <taxon>Bacteria</taxon>
        <taxon>Pseudomonadati</taxon>
        <taxon>Pseudomonadota</taxon>
        <taxon>Alphaproteobacteria</taxon>
        <taxon>Hyphomicrobiales</taxon>
        <taxon>Phyllobacteriaceae</taxon>
        <taxon>Chelativorans</taxon>
    </lineage>
</organism>
<keyword evidence="2" id="KW-0808">Transferase</keyword>
<dbReference type="GO" id="GO:0008168">
    <property type="term" value="F:methyltransferase activity"/>
    <property type="evidence" value="ECO:0007669"/>
    <property type="project" value="UniProtKB-KW"/>
</dbReference>
<dbReference type="InterPro" id="IPR050602">
    <property type="entry name" value="Malonyl-ACP_OMT"/>
</dbReference>
<comment type="caution">
    <text evidence="5">The sequence shown here is derived from an EMBL/GenBank/DDBJ whole genome shotgun (WGS) entry which is preliminary data.</text>
</comment>
<feature type="region of interest" description="Disordered" evidence="3">
    <location>
        <begin position="266"/>
        <end position="294"/>
    </location>
</feature>
<dbReference type="Gene3D" id="3.40.50.150">
    <property type="entry name" value="Vaccinia Virus protein VP39"/>
    <property type="match status" value="1"/>
</dbReference>
<evidence type="ECO:0000313" key="6">
    <source>
        <dbReference type="Proteomes" id="UP001320831"/>
    </source>
</evidence>
<sequence>MDTVFDTELLLARKRRALESGDEGAQFLMRRAAEDLGERLATVERHFSCAAAIFCLTSHTADAIRESGKAGDVLRVENDERLLSGDEEGIVAAPETVPLEAESLDLAVSLMTLHEVNDIPGLLLQIRRALKPDGLFLAAMAGAGTLGELRQSLLLAETEISGGAAPRVSPFADVRDAGALLQRAGFALPVADLETVTVRYDTMFDLMRDLRAMGAANALTERSRRPATRRLFLRAAEIYQERFADPDGRIRATFNIVWLSGWAPHTSQQKPLKPGSAKVSLKSVLSGGRDSKAG</sequence>
<dbReference type="GO" id="GO:0032259">
    <property type="term" value="P:methylation"/>
    <property type="evidence" value="ECO:0007669"/>
    <property type="project" value="UniProtKB-KW"/>
</dbReference>
<evidence type="ECO:0000256" key="1">
    <source>
        <dbReference type="ARBA" id="ARBA00022603"/>
    </source>
</evidence>
<keyword evidence="1 5" id="KW-0489">Methyltransferase</keyword>
<evidence type="ECO:0000256" key="3">
    <source>
        <dbReference type="SAM" id="MobiDB-lite"/>
    </source>
</evidence>
<dbReference type="PANTHER" id="PTHR13090:SF1">
    <property type="entry name" value="ARGININE-HYDROXYLASE NDUFAF5, MITOCHONDRIAL"/>
    <property type="match status" value="1"/>
</dbReference>
<dbReference type="SUPFAM" id="SSF53335">
    <property type="entry name" value="S-adenosyl-L-methionine-dependent methyltransferases"/>
    <property type="match status" value="1"/>
</dbReference>
<keyword evidence="6" id="KW-1185">Reference proteome</keyword>
<dbReference type="EMBL" id="JAOCZP010000007">
    <property type="protein sequence ID" value="MCT7377476.1"/>
    <property type="molecule type" value="Genomic_DNA"/>
</dbReference>
<protein>
    <submittedName>
        <fullName evidence="5">Methyltransferase domain-containing protein</fullName>
    </submittedName>
</protein>
<evidence type="ECO:0000313" key="5">
    <source>
        <dbReference type="EMBL" id="MCT7377476.1"/>
    </source>
</evidence>
<gene>
    <name evidence="5" type="ORF">N5A92_20880</name>
</gene>
<dbReference type="PANTHER" id="PTHR13090">
    <property type="entry name" value="ARGININE-HYDROXYLASE NDUFAF5, MITOCHONDRIAL"/>
    <property type="match status" value="1"/>
</dbReference>
<name>A0ABT2LT02_9HYPH</name>
<evidence type="ECO:0000259" key="4">
    <source>
        <dbReference type="Pfam" id="PF08241"/>
    </source>
</evidence>
<dbReference type="Pfam" id="PF08241">
    <property type="entry name" value="Methyltransf_11"/>
    <property type="match status" value="1"/>
</dbReference>
<dbReference type="RefSeq" id="WP_260906002.1">
    <property type="nucleotide sequence ID" value="NZ_JAOCZP010000007.1"/>
</dbReference>